<keyword evidence="5" id="KW-1185">Reference proteome</keyword>
<dbReference type="InterPro" id="IPR036291">
    <property type="entry name" value="NAD(P)-bd_dom_sf"/>
</dbReference>
<dbReference type="KEGG" id="spib:G8759_27645"/>
<dbReference type="PANTHER" id="PTHR42901">
    <property type="entry name" value="ALCOHOL DEHYDROGENASE"/>
    <property type="match status" value="1"/>
</dbReference>
<evidence type="ECO:0000256" key="1">
    <source>
        <dbReference type="ARBA" id="ARBA00006484"/>
    </source>
</evidence>
<proteinExistence type="inferred from homology"/>
<dbReference type="PANTHER" id="PTHR42901:SF1">
    <property type="entry name" value="ALCOHOL DEHYDROGENASE"/>
    <property type="match status" value="1"/>
</dbReference>
<evidence type="ECO:0000313" key="4">
    <source>
        <dbReference type="EMBL" id="QIP16140.1"/>
    </source>
</evidence>
<organism evidence="4 5">
    <name type="scientific">Spirosoma aureum</name>
    <dbReference type="NCBI Taxonomy" id="2692134"/>
    <lineage>
        <taxon>Bacteria</taxon>
        <taxon>Pseudomonadati</taxon>
        <taxon>Bacteroidota</taxon>
        <taxon>Cytophagia</taxon>
        <taxon>Cytophagales</taxon>
        <taxon>Cytophagaceae</taxon>
        <taxon>Spirosoma</taxon>
    </lineage>
</organism>
<comment type="similarity">
    <text evidence="1 3">Belongs to the short-chain dehydrogenases/reductases (SDR) family.</text>
</comment>
<dbReference type="EMBL" id="CP050063">
    <property type="protein sequence ID" value="QIP16140.1"/>
    <property type="molecule type" value="Genomic_DNA"/>
</dbReference>
<keyword evidence="2" id="KW-0560">Oxidoreductase</keyword>
<sequence length="240" mass="25953">MNVENKTIIISGASRGIGRATALLLAQHGANVVATARNADDLKQLEVTATEGSVRGKIVTVPGDVANEADMAEVVKAALDQFRRIDVVINNAGYGVFKNVDEITVSEWDDLMATNVKGTFILTKAALPSMKAHGSGHIVVVASDVAKRTFAGGSLYTASKYAQEAFMGALRKEVRPFGIKVTGVYSGLVDSHFHEKGHGHETSQNWLKNEDMAESMLFIVSRPAHVVIDEFMVHPLEQEY</sequence>
<dbReference type="Pfam" id="PF00106">
    <property type="entry name" value="adh_short"/>
    <property type="match status" value="1"/>
</dbReference>
<dbReference type="PRINTS" id="PR00080">
    <property type="entry name" value="SDRFAMILY"/>
</dbReference>
<dbReference type="RefSeq" id="WP_167215749.1">
    <property type="nucleotide sequence ID" value="NZ_CP050063.1"/>
</dbReference>
<dbReference type="AlphaFoldDB" id="A0A6G9AUR3"/>
<dbReference type="Gene3D" id="3.40.50.720">
    <property type="entry name" value="NAD(P)-binding Rossmann-like Domain"/>
    <property type="match status" value="1"/>
</dbReference>
<gene>
    <name evidence="4" type="ORF">G8759_27645</name>
</gene>
<accession>A0A6G9AUR3</accession>
<dbReference type="GO" id="GO:0016616">
    <property type="term" value="F:oxidoreductase activity, acting on the CH-OH group of donors, NAD or NADP as acceptor"/>
    <property type="evidence" value="ECO:0007669"/>
    <property type="project" value="UniProtKB-ARBA"/>
</dbReference>
<evidence type="ECO:0000313" key="5">
    <source>
        <dbReference type="Proteomes" id="UP000501802"/>
    </source>
</evidence>
<dbReference type="Proteomes" id="UP000501802">
    <property type="component" value="Chromosome"/>
</dbReference>
<reference evidence="4 5" key="1">
    <citation type="submission" date="2020-03" db="EMBL/GenBank/DDBJ databases">
        <authorList>
            <person name="Kim M.K."/>
        </authorList>
    </citation>
    <scope>NUCLEOTIDE SEQUENCE [LARGE SCALE GENOMIC DNA]</scope>
    <source>
        <strain evidence="4 5">BT328</strain>
    </source>
</reference>
<dbReference type="FunFam" id="3.40.50.720:FF:000047">
    <property type="entry name" value="NADP-dependent L-serine/L-allo-threonine dehydrogenase"/>
    <property type="match status" value="1"/>
</dbReference>
<evidence type="ECO:0000256" key="3">
    <source>
        <dbReference type="RuleBase" id="RU000363"/>
    </source>
</evidence>
<dbReference type="PRINTS" id="PR00081">
    <property type="entry name" value="GDHRDH"/>
</dbReference>
<protein>
    <submittedName>
        <fullName evidence="4">SDR family oxidoreductase</fullName>
    </submittedName>
</protein>
<dbReference type="SUPFAM" id="SSF51735">
    <property type="entry name" value="NAD(P)-binding Rossmann-fold domains"/>
    <property type="match status" value="1"/>
</dbReference>
<evidence type="ECO:0000256" key="2">
    <source>
        <dbReference type="ARBA" id="ARBA00023002"/>
    </source>
</evidence>
<dbReference type="CDD" id="cd05233">
    <property type="entry name" value="SDR_c"/>
    <property type="match status" value="1"/>
</dbReference>
<dbReference type="InterPro" id="IPR002347">
    <property type="entry name" value="SDR_fam"/>
</dbReference>
<name>A0A6G9AUR3_9BACT</name>